<keyword evidence="4" id="KW-0472">Membrane</keyword>
<keyword evidence="8" id="KW-1185">Reference proteome</keyword>
<dbReference type="EMBL" id="JAKOGI010000092">
    <property type="protein sequence ID" value="KAJ8444654.1"/>
    <property type="molecule type" value="Genomic_DNA"/>
</dbReference>
<keyword evidence="1" id="KW-1015">Disulfide bond</keyword>
<keyword evidence="4" id="KW-1133">Transmembrane helix</keyword>
<dbReference type="Proteomes" id="UP001153076">
    <property type="component" value="Unassembled WGS sequence"/>
</dbReference>
<name>A0A9Q1KKT0_9CARY</name>
<feature type="transmembrane region" description="Helical" evidence="4">
    <location>
        <begin position="192"/>
        <end position="211"/>
    </location>
</feature>
<evidence type="ECO:0000256" key="2">
    <source>
        <dbReference type="ARBA" id="ARBA00023180"/>
    </source>
</evidence>
<accession>A0A9Q1KKT0</accession>
<evidence type="ECO:0000256" key="1">
    <source>
        <dbReference type="ARBA" id="ARBA00023157"/>
    </source>
</evidence>
<dbReference type="CDD" id="cd13920">
    <property type="entry name" value="Stellacyanin"/>
    <property type="match status" value="1"/>
</dbReference>
<dbReference type="GO" id="GO:0009055">
    <property type="term" value="F:electron transfer activity"/>
    <property type="evidence" value="ECO:0007669"/>
    <property type="project" value="InterPro"/>
</dbReference>
<feature type="domain" description="Phytocyanin" evidence="6">
    <location>
        <begin position="26"/>
        <end position="130"/>
    </location>
</feature>
<protein>
    <recommendedName>
        <fullName evidence="6">Phytocyanin domain-containing protein</fullName>
    </recommendedName>
</protein>
<dbReference type="InterPro" id="IPR008972">
    <property type="entry name" value="Cupredoxin"/>
</dbReference>
<evidence type="ECO:0000256" key="4">
    <source>
        <dbReference type="SAM" id="Phobius"/>
    </source>
</evidence>
<evidence type="ECO:0000313" key="8">
    <source>
        <dbReference type="Proteomes" id="UP001153076"/>
    </source>
</evidence>
<feature type="region of interest" description="Disordered" evidence="3">
    <location>
        <begin position="136"/>
        <end position="182"/>
    </location>
</feature>
<dbReference type="InterPro" id="IPR039391">
    <property type="entry name" value="Phytocyanin-like"/>
</dbReference>
<reference evidence="7" key="1">
    <citation type="submission" date="2022-04" db="EMBL/GenBank/DDBJ databases">
        <title>Carnegiea gigantea Genome sequencing and assembly v2.</title>
        <authorList>
            <person name="Copetti D."/>
            <person name="Sanderson M.J."/>
            <person name="Burquez A."/>
            <person name="Wojciechowski M.F."/>
        </authorList>
    </citation>
    <scope>NUCLEOTIDE SEQUENCE</scope>
    <source>
        <strain evidence="7">SGP5-SGP5p</strain>
        <tissue evidence="7">Aerial part</tissue>
    </source>
</reference>
<evidence type="ECO:0000256" key="5">
    <source>
        <dbReference type="SAM" id="SignalP"/>
    </source>
</evidence>
<proteinExistence type="predicted"/>
<sequence length="212" mass="20658">MAGNKKVVVLLAAAIFSAVVGICSAATITVGGDTTGWTIPPSQSFYTTWASKQKFKVGDSLVFPFQAGMHTVAEVSKAAYDSCSTANPLSAVLATAPANITIRTAGTHYYICTVTGHCSNGQKLAIVAAASSAPAPAPKSSKPKKAASPAPAPSTTAAAPASTPTVPAAKAPAGSTPGTAAPPSGNFAAPSAAGFGFLGLISVAAAAALLGV</sequence>
<dbReference type="OrthoDB" id="5421909at2759"/>
<keyword evidence="4" id="KW-0812">Transmembrane</keyword>
<gene>
    <name evidence="7" type="ORF">Cgig2_023717</name>
</gene>
<dbReference type="PANTHER" id="PTHR33021:SF496">
    <property type="entry name" value="OS08G0482700 PROTEIN"/>
    <property type="match status" value="1"/>
</dbReference>
<dbReference type="PROSITE" id="PS51485">
    <property type="entry name" value="PHYTOCYANIN"/>
    <property type="match status" value="1"/>
</dbReference>
<evidence type="ECO:0000259" key="6">
    <source>
        <dbReference type="PROSITE" id="PS51485"/>
    </source>
</evidence>
<evidence type="ECO:0000256" key="3">
    <source>
        <dbReference type="SAM" id="MobiDB-lite"/>
    </source>
</evidence>
<dbReference type="Pfam" id="PF02298">
    <property type="entry name" value="Cu_bind_like"/>
    <property type="match status" value="1"/>
</dbReference>
<feature type="signal peptide" evidence="5">
    <location>
        <begin position="1"/>
        <end position="25"/>
    </location>
</feature>
<dbReference type="SUPFAM" id="SSF49503">
    <property type="entry name" value="Cupredoxins"/>
    <property type="match status" value="1"/>
</dbReference>
<dbReference type="PANTHER" id="PTHR33021">
    <property type="entry name" value="BLUE COPPER PROTEIN"/>
    <property type="match status" value="1"/>
</dbReference>
<dbReference type="Gene3D" id="2.60.40.420">
    <property type="entry name" value="Cupredoxins - blue copper proteins"/>
    <property type="match status" value="1"/>
</dbReference>
<comment type="caution">
    <text evidence="7">The sequence shown here is derived from an EMBL/GenBank/DDBJ whole genome shotgun (WGS) entry which is preliminary data.</text>
</comment>
<feature type="chain" id="PRO_5040339296" description="Phytocyanin domain-containing protein" evidence="5">
    <location>
        <begin position="26"/>
        <end position="212"/>
    </location>
</feature>
<dbReference type="FunFam" id="2.60.40.420:FF:000034">
    <property type="entry name" value="Cupredoxin superfamily protein"/>
    <property type="match status" value="1"/>
</dbReference>
<dbReference type="GO" id="GO:0005886">
    <property type="term" value="C:plasma membrane"/>
    <property type="evidence" value="ECO:0007669"/>
    <property type="project" value="TreeGrafter"/>
</dbReference>
<keyword evidence="5" id="KW-0732">Signal</keyword>
<evidence type="ECO:0000313" key="7">
    <source>
        <dbReference type="EMBL" id="KAJ8444654.1"/>
    </source>
</evidence>
<dbReference type="AlphaFoldDB" id="A0A9Q1KKT0"/>
<organism evidence="7 8">
    <name type="scientific">Carnegiea gigantea</name>
    <dbReference type="NCBI Taxonomy" id="171969"/>
    <lineage>
        <taxon>Eukaryota</taxon>
        <taxon>Viridiplantae</taxon>
        <taxon>Streptophyta</taxon>
        <taxon>Embryophyta</taxon>
        <taxon>Tracheophyta</taxon>
        <taxon>Spermatophyta</taxon>
        <taxon>Magnoliopsida</taxon>
        <taxon>eudicotyledons</taxon>
        <taxon>Gunneridae</taxon>
        <taxon>Pentapetalae</taxon>
        <taxon>Caryophyllales</taxon>
        <taxon>Cactineae</taxon>
        <taxon>Cactaceae</taxon>
        <taxon>Cactoideae</taxon>
        <taxon>Echinocereeae</taxon>
        <taxon>Carnegiea</taxon>
    </lineage>
</organism>
<keyword evidence="2" id="KW-0325">Glycoprotein</keyword>
<dbReference type="InterPro" id="IPR003245">
    <property type="entry name" value="Phytocyanin_dom"/>
</dbReference>